<dbReference type="RefSeq" id="XP_030994024.1">
    <property type="nucleotide sequence ID" value="XM_031141650.1"/>
</dbReference>
<proteinExistence type="predicted"/>
<name>A0A507AXE4_9PEZI</name>
<protein>
    <submittedName>
        <fullName evidence="2">Uncharacterized protein</fullName>
    </submittedName>
</protein>
<dbReference type="EMBL" id="SKBQ01000041">
    <property type="protein sequence ID" value="TPX12313.1"/>
    <property type="molecule type" value="Genomic_DNA"/>
</dbReference>
<dbReference type="GeneID" id="41974407"/>
<dbReference type="OrthoDB" id="5207704at2759"/>
<feature type="region of interest" description="Disordered" evidence="1">
    <location>
        <begin position="94"/>
        <end position="143"/>
    </location>
</feature>
<dbReference type="InParanoid" id="A0A507AXE4"/>
<gene>
    <name evidence="2" type="ORF">E0L32_006960</name>
</gene>
<feature type="compositionally biased region" description="Basic and acidic residues" evidence="1">
    <location>
        <begin position="129"/>
        <end position="143"/>
    </location>
</feature>
<dbReference type="Proteomes" id="UP000319257">
    <property type="component" value="Unassembled WGS sequence"/>
</dbReference>
<evidence type="ECO:0000313" key="3">
    <source>
        <dbReference type="Proteomes" id="UP000319257"/>
    </source>
</evidence>
<evidence type="ECO:0000256" key="1">
    <source>
        <dbReference type="SAM" id="MobiDB-lite"/>
    </source>
</evidence>
<sequence>MGLALRDPTGTSALPGLLSEHRYIPDTRGPSNTARHRNLLQDQQISRAKYARWAERHSTHQDAVASATGLTRPRKLHPHQIAVLNACQRSSAAGNVRMRKRTTRAARSWLDNEDEGRDLARSRVPLPSDGDRAGRRRPPSLERQEAFVDAATKKMRLPSPDARRAADEDADIKELYRMGLLYDDEHQRGSAFSLDAIVHDEPVYTLSIRKGRKGQKRKAVEGIDEAWHTKLPLDLSFAAFGDDDALAQWLISSSYESAEDQDAWEDYQSATTSDKPLTIVYELDDLPAPELLADDGNSDECSEDWAMLQEENDDGAMTQMEGGVVQATDNPDDWVMLM</sequence>
<comment type="caution">
    <text evidence="2">The sequence shown here is derived from an EMBL/GenBank/DDBJ whole genome shotgun (WGS) entry which is preliminary data.</text>
</comment>
<dbReference type="AlphaFoldDB" id="A0A507AXE4"/>
<evidence type="ECO:0000313" key="2">
    <source>
        <dbReference type="EMBL" id="TPX12313.1"/>
    </source>
</evidence>
<reference evidence="2 3" key="1">
    <citation type="submission" date="2019-06" db="EMBL/GenBank/DDBJ databases">
        <title>Draft genome sequence of the filamentous fungus Phialemoniopsis curvata isolated from diesel fuel.</title>
        <authorList>
            <person name="Varaljay V.A."/>
            <person name="Lyon W.J."/>
            <person name="Crouch A.L."/>
            <person name="Drake C.E."/>
            <person name="Hollomon J.M."/>
            <person name="Nadeau L.J."/>
            <person name="Nunn H.S."/>
            <person name="Stevenson B.S."/>
            <person name="Bojanowski C.L."/>
            <person name="Crookes-Goodson W.J."/>
        </authorList>
    </citation>
    <scope>NUCLEOTIDE SEQUENCE [LARGE SCALE GENOMIC DNA]</scope>
    <source>
        <strain evidence="2 3">D216</strain>
    </source>
</reference>
<organism evidence="2 3">
    <name type="scientific">Thyridium curvatum</name>
    <dbReference type="NCBI Taxonomy" id="1093900"/>
    <lineage>
        <taxon>Eukaryota</taxon>
        <taxon>Fungi</taxon>
        <taxon>Dikarya</taxon>
        <taxon>Ascomycota</taxon>
        <taxon>Pezizomycotina</taxon>
        <taxon>Sordariomycetes</taxon>
        <taxon>Sordariomycetidae</taxon>
        <taxon>Thyridiales</taxon>
        <taxon>Thyridiaceae</taxon>
        <taxon>Thyridium</taxon>
    </lineage>
</organism>
<keyword evidence="3" id="KW-1185">Reference proteome</keyword>
<feature type="region of interest" description="Disordered" evidence="1">
    <location>
        <begin position="1"/>
        <end position="37"/>
    </location>
</feature>
<accession>A0A507AXE4</accession>